<dbReference type="PANTHER" id="PTHR11937">
    <property type="entry name" value="ACTIN"/>
    <property type="match status" value="1"/>
</dbReference>
<evidence type="ECO:0000256" key="2">
    <source>
        <dbReference type="ARBA" id="ARBA00004245"/>
    </source>
</evidence>
<evidence type="ECO:0000256" key="1">
    <source>
        <dbReference type="ARBA" id="ARBA00003520"/>
    </source>
</evidence>
<evidence type="ECO:0000256" key="5">
    <source>
        <dbReference type="ARBA" id="ARBA00022840"/>
    </source>
</evidence>
<comment type="function">
    <text evidence="1">Actins are highly conserved proteins that are involved in various types of cell motility and are ubiquitously expressed in all eukaryotic cells.</text>
</comment>
<dbReference type="EMBL" id="CAJNOR010008460">
    <property type="protein sequence ID" value="CAF1633458.1"/>
    <property type="molecule type" value="Genomic_DNA"/>
</dbReference>
<dbReference type="PRINTS" id="PR00190">
    <property type="entry name" value="ACTIN"/>
</dbReference>
<dbReference type="SUPFAM" id="SSF53067">
    <property type="entry name" value="Actin-like ATPase domain"/>
    <property type="match status" value="1"/>
</dbReference>
<gene>
    <name evidence="7" type="ORF">XAT740_LOCUS52057</name>
</gene>
<dbReference type="AlphaFoldDB" id="A0A816D4K7"/>
<dbReference type="Pfam" id="PF00022">
    <property type="entry name" value="Actin"/>
    <property type="match status" value="1"/>
</dbReference>
<dbReference type="FunFam" id="3.30.420.40:FF:000148">
    <property type="entry name" value="Actin, alpha skeletal muscle"/>
    <property type="match status" value="1"/>
</dbReference>
<proteinExistence type="predicted"/>
<sequence>MCDDDLATIVIDNGSAYSTAGLAGDDAPRSVIASIIGRPRYQNAMIEIEENEFYVGNAALSKRPIPSFKYPIEHGLVTNWEDMEKIWFHIFNHELQVSPEERPVLLTETSLPPKVHREKMAQIMFETFHAKGL</sequence>
<evidence type="ECO:0008006" key="9">
    <source>
        <dbReference type="Google" id="ProtNLM"/>
    </source>
</evidence>
<evidence type="ECO:0000313" key="8">
    <source>
        <dbReference type="Proteomes" id="UP000663828"/>
    </source>
</evidence>
<comment type="caution">
    <text evidence="7">The sequence shown here is derived from an EMBL/GenBank/DDBJ whole genome shotgun (WGS) entry which is preliminary data.</text>
</comment>
<keyword evidence="8" id="KW-1185">Reference proteome</keyword>
<dbReference type="GO" id="GO:0005856">
    <property type="term" value="C:cytoskeleton"/>
    <property type="evidence" value="ECO:0007669"/>
    <property type="project" value="UniProtKB-SubCell"/>
</dbReference>
<name>A0A816D4K7_ADIRI</name>
<keyword evidence="3" id="KW-0963">Cytoplasm</keyword>
<comment type="subcellular location">
    <subcellularLocation>
        <location evidence="2">Cytoplasm</location>
        <location evidence="2">Cytoskeleton</location>
    </subcellularLocation>
</comment>
<organism evidence="7 8">
    <name type="scientific">Adineta ricciae</name>
    <name type="common">Rotifer</name>
    <dbReference type="NCBI Taxonomy" id="249248"/>
    <lineage>
        <taxon>Eukaryota</taxon>
        <taxon>Metazoa</taxon>
        <taxon>Spiralia</taxon>
        <taxon>Gnathifera</taxon>
        <taxon>Rotifera</taxon>
        <taxon>Eurotatoria</taxon>
        <taxon>Bdelloidea</taxon>
        <taxon>Adinetida</taxon>
        <taxon>Adinetidae</taxon>
        <taxon>Adineta</taxon>
    </lineage>
</organism>
<dbReference type="Proteomes" id="UP000663828">
    <property type="component" value="Unassembled WGS sequence"/>
</dbReference>
<reference evidence="7" key="1">
    <citation type="submission" date="2021-02" db="EMBL/GenBank/DDBJ databases">
        <authorList>
            <person name="Nowell W R."/>
        </authorList>
    </citation>
    <scope>NUCLEOTIDE SEQUENCE</scope>
</reference>
<dbReference type="Gene3D" id="3.30.420.40">
    <property type="match status" value="1"/>
</dbReference>
<protein>
    <recommendedName>
        <fullName evidence="9">Actin</fullName>
    </recommendedName>
</protein>
<evidence type="ECO:0000256" key="3">
    <source>
        <dbReference type="ARBA" id="ARBA00022490"/>
    </source>
</evidence>
<evidence type="ECO:0000256" key="4">
    <source>
        <dbReference type="ARBA" id="ARBA00022741"/>
    </source>
</evidence>
<evidence type="ECO:0000313" key="7">
    <source>
        <dbReference type="EMBL" id="CAF1633458.1"/>
    </source>
</evidence>
<dbReference type="InterPro" id="IPR004000">
    <property type="entry name" value="Actin"/>
</dbReference>
<keyword evidence="4" id="KW-0547">Nucleotide-binding</keyword>
<evidence type="ECO:0000256" key="6">
    <source>
        <dbReference type="ARBA" id="ARBA00023212"/>
    </source>
</evidence>
<keyword evidence="6" id="KW-0206">Cytoskeleton</keyword>
<keyword evidence="5" id="KW-0067">ATP-binding</keyword>
<dbReference type="GO" id="GO:0005524">
    <property type="term" value="F:ATP binding"/>
    <property type="evidence" value="ECO:0007669"/>
    <property type="project" value="UniProtKB-KW"/>
</dbReference>
<dbReference type="InterPro" id="IPR043129">
    <property type="entry name" value="ATPase_NBD"/>
</dbReference>
<accession>A0A816D4K7</accession>